<name>A0ABP8U997_9ACTN</name>
<gene>
    <name evidence="1" type="ORF">GCM10023196_036310</name>
</gene>
<dbReference type="Proteomes" id="UP001501442">
    <property type="component" value="Unassembled WGS sequence"/>
</dbReference>
<accession>A0ABP8U997</accession>
<protein>
    <submittedName>
        <fullName evidence="1">Uncharacterized protein</fullName>
    </submittedName>
</protein>
<evidence type="ECO:0000313" key="1">
    <source>
        <dbReference type="EMBL" id="GAA4626760.1"/>
    </source>
</evidence>
<comment type="caution">
    <text evidence="1">The sequence shown here is derived from an EMBL/GenBank/DDBJ whole genome shotgun (WGS) entry which is preliminary data.</text>
</comment>
<evidence type="ECO:0000313" key="2">
    <source>
        <dbReference type="Proteomes" id="UP001501442"/>
    </source>
</evidence>
<keyword evidence="2" id="KW-1185">Reference proteome</keyword>
<reference evidence="2" key="1">
    <citation type="journal article" date="2019" name="Int. J. Syst. Evol. Microbiol.">
        <title>The Global Catalogue of Microorganisms (GCM) 10K type strain sequencing project: providing services to taxonomists for standard genome sequencing and annotation.</title>
        <authorList>
            <consortium name="The Broad Institute Genomics Platform"/>
            <consortium name="The Broad Institute Genome Sequencing Center for Infectious Disease"/>
            <person name="Wu L."/>
            <person name="Ma J."/>
        </authorList>
    </citation>
    <scope>NUCLEOTIDE SEQUENCE [LARGE SCALE GENOMIC DNA]</scope>
    <source>
        <strain evidence="2">JCM 17939</strain>
    </source>
</reference>
<proteinExistence type="predicted"/>
<sequence>MHDYETGIEFRTSHPLTQGTAMAFWEHGTEFQTTGSRRYRFQMRIAADEVLTALVRIAQVANTVVAESGLSTPIDLLSATATRCAERSAQAERVEQDGAISGTESGQISSVEMARIAPNTAARIFLRAHTGGGDAWGAWCVLTEAFGQAGAWRLLTDAILAARIDQVTSRDEALRKAHTMVDEAKERAS</sequence>
<organism evidence="1 2">
    <name type="scientific">Actinoallomurus vinaceus</name>
    <dbReference type="NCBI Taxonomy" id="1080074"/>
    <lineage>
        <taxon>Bacteria</taxon>
        <taxon>Bacillati</taxon>
        <taxon>Actinomycetota</taxon>
        <taxon>Actinomycetes</taxon>
        <taxon>Streptosporangiales</taxon>
        <taxon>Thermomonosporaceae</taxon>
        <taxon>Actinoallomurus</taxon>
    </lineage>
</organism>
<dbReference type="RefSeq" id="WP_345432016.1">
    <property type="nucleotide sequence ID" value="NZ_BAABHK010000004.1"/>
</dbReference>
<dbReference type="EMBL" id="BAABHK010000004">
    <property type="protein sequence ID" value="GAA4626760.1"/>
    <property type="molecule type" value="Genomic_DNA"/>
</dbReference>